<evidence type="ECO:0000259" key="3">
    <source>
        <dbReference type="Pfam" id="PF24883"/>
    </source>
</evidence>
<keyword evidence="2" id="KW-1133">Transmembrane helix</keyword>
<keyword evidence="1" id="KW-0677">Repeat</keyword>
<dbReference type="EMBL" id="MTQA01000099">
    <property type="protein sequence ID" value="PNP78750.1"/>
    <property type="molecule type" value="Genomic_DNA"/>
</dbReference>
<dbReference type="PANTHER" id="PTHR46082">
    <property type="entry name" value="ATP/GTP-BINDING PROTEIN-RELATED"/>
    <property type="match status" value="1"/>
</dbReference>
<gene>
    <name evidence="4" type="ORF">FNYG_07892</name>
</gene>
<protein>
    <recommendedName>
        <fullName evidence="3">Nephrocystin 3-like N-terminal domain-containing protein</fullName>
    </recommendedName>
</protein>
<dbReference type="PANTHER" id="PTHR46082:SF11">
    <property type="entry name" value="AAA+ ATPASE DOMAIN-CONTAINING PROTEIN-RELATED"/>
    <property type="match status" value="1"/>
</dbReference>
<dbReference type="GO" id="GO:0009116">
    <property type="term" value="P:nucleoside metabolic process"/>
    <property type="evidence" value="ECO:0007669"/>
    <property type="project" value="InterPro"/>
</dbReference>
<keyword evidence="2" id="KW-0472">Membrane</keyword>
<comment type="caution">
    <text evidence="4">The sequence shown here is derived from an EMBL/GenBank/DDBJ whole genome shotgun (WGS) entry which is preliminary data.</text>
</comment>
<sequence length="934" mass="104463">MESERTRLDSPSLYTIGWIVALAIEQAAARALLDEEHSEPNNFHPSPSDTNNYIWGRIGQHNIVIASLPAGVYGTTSAATTASDLVHSLPQIRFGLLVGIGGAIPRPDDDQDIRLGDVVVGQPHGVTGGVVQYDFGKAKANGVWERTGSLDKPPAVLLKALANLQAEHEMRPSKIPQLIEAMLKANPGMKRPSSNFTYQGSENDRLFPSDYEHVGGKTCAKCDVSRRIYREKRETTEPVIHYGVIASGNTLIKDAKFRDSLAERIGPQCLCVEMEAAGLVDKFPCLVIRGICDYADSHKNDQWQRYAASTAAAFAVELLGYAPMRQLNESPRVLDILQSLEGKVDSMSHRILENDLASTLDQLPFVAEALFNSYAEEHSPMCLPETRVQLLAEIDEWVTSSESKTIFWLNGMAGTGKSTISRTVAQRQLERHCLGANFFFKRGEASRGNMSKLIPTLARQLSMHIPGMVSLIKKAIDNDPSLPTKTLVEQFEKLFKEPLKIIAASSSDKTSLVIVIDALDECEGDFHIKRMLSLFAEVGCLDSLKLRIFITSRPELPIQLGFLDINGMYQGLELHSISQDVMEHDISIFLQHELGIIRQNFNNVVRNGQRLAEQWPGTVKIRQLVSMTQPLFIAAATVCRFLNDAGLGGPDELLARILESSSRTHMSRLNDIYSSILAAQVVNRPRREREEIAKSFQSIVGVIVTLATPLTINSLSLLLSIPATTIDMRIKVLQSVLDVPKNPEAPVRILHLSFRDYLVDPDLQGGTDFWVDEKATHKRLASRCLFVMDSTLHENMCRLPFPGTSTSEVEAVDPHKFIPPELHYACHYWVHHYVSSNTGECKAHKIYPFLQKHLLHWLEAMSLLGHITDCLNMLHALDAWLEVRYLLQLQLHYTHDPRNIPVTVFQTLSKTLQGSSELIFPLLKKRRYKSTRRQ</sequence>
<reference evidence="4 5" key="1">
    <citation type="submission" date="2017-06" db="EMBL/GenBank/DDBJ databases">
        <title>Genome of Fusarium nygamai isolate CS10214.</title>
        <authorList>
            <person name="Gardiner D.M."/>
            <person name="Obanor F."/>
            <person name="Kazan K."/>
        </authorList>
    </citation>
    <scope>NUCLEOTIDE SEQUENCE [LARGE SCALE GENOMIC DNA]</scope>
    <source>
        <strain evidence="4 5">CS10214</strain>
    </source>
</reference>
<evidence type="ECO:0000313" key="4">
    <source>
        <dbReference type="EMBL" id="PNP78750.1"/>
    </source>
</evidence>
<name>A0A2K0W8X7_GIBNY</name>
<proteinExistence type="predicted"/>
<feature type="transmembrane region" description="Helical" evidence="2">
    <location>
        <begin position="699"/>
        <end position="721"/>
    </location>
</feature>
<evidence type="ECO:0000256" key="2">
    <source>
        <dbReference type="SAM" id="Phobius"/>
    </source>
</evidence>
<dbReference type="InterPro" id="IPR035994">
    <property type="entry name" value="Nucleoside_phosphorylase_sf"/>
</dbReference>
<dbReference type="Gene3D" id="3.40.50.1580">
    <property type="entry name" value="Nucleoside phosphorylase domain"/>
    <property type="match status" value="1"/>
</dbReference>
<dbReference type="InterPro" id="IPR056884">
    <property type="entry name" value="NPHP3-like_N"/>
</dbReference>
<feature type="domain" description="Nephrocystin 3-like N-terminal" evidence="3">
    <location>
        <begin position="393"/>
        <end position="553"/>
    </location>
</feature>
<dbReference type="STRING" id="42673.A0A2K0W8X7"/>
<dbReference type="InterPro" id="IPR053137">
    <property type="entry name" value="NLR-like"/>
</dbReference>
<dbReference type="Pfam" id="PF24883">
    <property type="entry name" value="NPHP3_N"/>
    <property type="match status" value="1"/>
</dbReference>
<accession>A0A2K0W8X7</accession>
<keyword evidence="5" id="KW-1185">Reference proteome</keyword>
<evidence type="ECO:0000313" key="5">
    <source>
        <dbReference type="Proteomes" id="UP000236664"/>
    </source>
</evidence>
<dbReference type="AlphaFoldDB" id="A0A2K0W8X7"/>
<organism evidence="4 5">
    <name type="scientific">Gibberella nygamai</name>
    <name type="common">Bean root rot disease fungus</name>
    <name type="synonym">Fusarium nygamai</name>
    <dbReference type="NCBI Taxonomy" id="42673"/>
    <lineage>
        <taxon>Eukaryota</taxon>
        <taxon>Fungi</taxon>
        <taxon>Dikarya</taxon>
        <taxon>Ascomycota</taxon>
        <taxon>Pezizomycotina</taxon>
        <taxon>Sordariomycetes</taxon>
        <taxon>Hypocreomycetidae</taxon>
        <taxon>Hypocreales</taxon>
        <taxon>Nectriaceae</taxon>
        <taxon>Fusarium</taxon>
        <taxon>Fusarium fujikuroi species complex</taxon>
    </lineage>
</organism>
<evidence type="ECO:0000256" key="1">
    <source>
        <dbReference type="ARBA" id="ARBA00022737"/>
    </source>
</evidence>
<dbReference type="SUPFAM" id="SSF52540">
    <property type="entry name" value="P-loop containing nucleoside triphosphate hydrolases"/>
    <property type="match status" value="1"/>
</dbReference>
<dbReference type="InterPro" id="IPR027417">
    <property type="entry name" value="P-loop_NTPase"/>
</dbReference>
<keyword evidence="2" id="KW-0812">Transmembrane</keyword>
<dbReference type="SUPFAM" id="SSF53167">
    <property type="entry name" value="Purine and uridine phosphorylases"/>
    <property type="match status" value="1"/>
</dbReference>
<dbReference type="GO" id="GO:0003824">
    <property type="term" value="F:catalytic activity"/>
    <property type="evidence" value="ECO:0007669"/>
    <property type="project" value="InterPro"/>
</dbReference>
<dbReference type="Proteomes" id="UP000236664">
    <property type="component" value="Unassembled WGS sequence"/>
</dbReference>
<dbReference type="Gene3D" id="3.40.50.300">
    <property type="entry name" value="P-loop containing nucleotide triphosphate hydrolases"/>
    <property type="match status" value="1"/>
</dbReference>
<dbReference type="OrthoDB" id="674604at2759"/>